<protein>
    <submittedName>
        <fullName evidence="5">Type I polyketide synthase</fullName>
    </submittedName>
</protein>
<dbReference type="InterPro" id="IPR014030">
    <property type="entry name" value="Ketoacyl_synth_N"/>
</dbReference>
<reference evidence="5 6" key="1">
    <citation type="submission" date="2020-02" db="EMBL/GenBank/DDBJ databases">
        <title>Whole-genome analyses of novel actinobacteria.</title>
        <authorList>
            <person name="Sahin N."/>
            <person name="Tatar D."/>
        </authorList>
    </citation>
    <scope>NUCLEOTIDE SEQUENCE [LARGE SCALE GENOMIC DNA]</scope>
    <source>
        <strain evidence="5 6">SB3404</strain>
    </source>
</reference>
<dbReference type="InterPro" id="IPR020841">
    <property type="entry name" value="PKS_Beta-ketoAc_synthase_dom"/>
</dbReference>
<proteinExistence type="predicted"/>
<sequence>MAVELRNLLAARSGLSLPATLVFDYPSPAVLTDHLLAELVGDLRQDSATPVPAAGGVSDEPIAIVGMACRYPGGVTSPDQLWDLVAGGVDGITPFPDDRGWPEAVSRVTDVGGFVHDADGFDAGLFGISPREALAMDPQQRLVLEAAWEAFESAGVDPRSVRGRGVGVFAGASSSGYGAGMHLPPTAEGHLMTGTANSVISGRIAYTFGLEGPA</sequence>
<dbReference type="EMBL" id="JAAKZZ010000281">
    <property type="protein sequence ID" value="NGO71262.1"/>
    <property type="molecule type" value="Genomic_DNA"/>
</dbReference>
<evidence type="ECO:0000256" key="1">
    <source>
        <dbReference type="ARBA" id="ARBA00022679"/>
    </source>
</evidence>
<evidence type="ECO:0000259" key="3">
    <source>
        <dbReference type="PROSITE" id="PS50075"/>
    </source>
</evidence>
<dbReference type="SUPFAM" id="SSF53901">
    <property type="entry name" value="Thiolase-like"/>
    <property type="match status" value="1"/>
</dbReference>
<dbReference type="InterPro" id="IPR016039">
    <property type="entry name" value="Thiolase-like"/>
</dbReference>
<dbReference type="PANTHER" id="PTHR43775">
    <property type="entry name" value="FATTY ACID SYNTHASE"/>
    <property type="match status" value="1"/>
</dbReference>
<keyword evidence="1" id="KW-0808">Transferase</keyword>
<dbReference type="PANTHER" id="PTHR43775:SF51">
    <property type="entry name" value="INACTIVE PHENOLPHTHIOCEROL SYNTHESIS POLYKETIDE SYNTHASE TYPE I PKS1-RELATED"/>
    <property type="match status" value="1"/>
</dbReference>
<dbReference type="InterPro" id="IPR050091">
    <property type="entry name" value="PKS_NRPS_Biosynth_Enz"/>
</dbReference>
<keyword evidence="6" id="KW-1185">Reference proteome</keyword>
<dbReference type="SUPFAM" id="SSF47336">
    <property type="entry name" value="ACP-like"/>
    <property type="match status" value="1"/>
</dbReference>
<name>A0A6G4X2A1_9ACTN</name>
<evidence type="ECO:0000259" key="4">
    <source>
        <dbReference type="PROSITE" id="PS52004"/>
    </source>
</evidence>
<dbReference type="Proteomes" id="UP000477722">
    <property type="component" value="Unassembled WGS sequence"/>
</dbReference>
<evidence type="ECO:0000256" key="2">
    <source>
        <dbReference type="ARBA" id="ARBA00023268"/>
    </source>
</evidence>
<dbReference type="CDD" id="cd00833">
    <property type="entry name" value="PKS"/>
    <property type="match status" value="1"/>
</dbReference>
<dbReference type="GO" id="GO:0004312">
    <property type="term" value="F:fatty acid synthase activity"/>
    <property type="evidence" value="ECO:0007669"/>
    <property type="project" value="TreeGrafter"/>
</dbReference>
<dbReference type="InterPro" id="IPR036736">
    <property type="entry name" value="ACP-like_sf"/>
</dbReference>
<gene>
    <name evidence="5" type="ORF">G5C65_23450</name>
</gene>
<dbReference type="Gene3D" id="3.40.47.10">
    <property type="match status" value="1"/>
</dbReference>
<dbReference type="PROSITE" id="PS52004">
    <property type="entry name" value="KS3_2"/>
    <property type="match status" value="1"/>
</dbReference>
<accession>A0A6G4X2A1</accession>
<dbReference type="PROSITE" id="PS50075">
    <property type="entry name" value="CARRIER"/>
    <property type="match status" value="1"/>
</dbReference>
<comment type="caution">
    <text evidence="5">The sequence shown here is derived from an EMBL/GenBank/DDBJ whole genome shotgun (WGS) entry which is preliminary data.</text>
</comment>
<keyword evidence="2" id="KW-0511">Multifunctional enzyme</keyword>
<dbReference type="InterPro" id="IPR009081">
    <property type="entry name" value="PP-bd_ACP"/>
</dbReference>
<dbReference type="Pfam" id="PF00109">
    <property type="entry name" value="ketoacyl-synt"/>
    <property type="match status" value="1"/>
</dbReference>
<evidence type="ECO:0000313" key="5">
    <source>
        <dbReference type="EMBL" id="NGO71262.1"/>
    </source>
</evidence>
<dbReference type="SMART" id="SM00825">
    <property type="entry name" value="PKS_KS"/>
    <property type="match status" value="1"/>
</dbReference>
<feature type="domain" description="Carrier" evidence="3">
    <location>
        <begin position="1"/>
        <end position="39"/>
    </location>
</feature>
<evidence type="ECO:0000313" key="6">
    <source>
        <dbReference type="Proteomes" id="UP000477722"/>
    </source>
</evidence>
<dbReference type="GO" id="GO:0006633">
    <property type="term" value="P:fatty acid biosynthetic process"/>
    <property type="evidence" value="ECO:0007669"/>
    <property type="project" value="TreeGrafter"/>
</dbReference>
<dbReference type="Gene3D" id="1.10.1200.10">
    <property type="entry name" value="ACP-like"/>
    <property type="match status" value="1"/>
</dbReference>
<dbReference type="AlphaFoldDB" id="A0A6G4X2A1"/>
<feature type="non-terminal residue" evidence="5">
    <location>
        <position position="214"/>
    </location>
</feature>
<organism evidence="5 6">
    <name type="scientific">Streptomyces boncukensis</name>
    <dbReference type="NCBI Taxonomy" id="2711219"/>
    <lineage>
        <taxon>Bacteria</taxon>
        <taxon>Bacillati</taxon>
        <taxon>Actinomycetota</taxon>
        <taxon>Actinomycetes</taxon>
        <taxon>Kitasatosporales</taxon>
        <taxon>Streptomycetaceae</taxon>
        <taxon>Streptomyces</taxon>
    </lineage>
</organism>
<feature type="domain" description="Ketosynthase family 3 (KS3)" evidence="4">
    <location>
        <begin position="59"/>
        <end position="214"/>
    </location>
</feature>